<name>A0A2T2NL78_CORCC</name>
<sequence>MKLFTILALAILHLAAAAPADLVTRADHANPPTINDKDFISVAMDAHWYWRRIHCAQDLTWDHGLAQQALEDAMVCGAKAEHKRGGSNLSAVSSHPASMQEWLDRAREIIHGWHEEEAKYPYSDPHYDGAWGHFSQVVWRSTSRVGCAMALCDNQISGKPNPWPTRMFCVYQSPGNYVNDGQFKENVWPPICPDPTKGEHAVARAAF</sequence>
<dbReference type="Gene3D" id="3.40.33.10">
    <property type="entry name" value="CAP"/>
    <property type="match status" value="1"/>
</dbReference>
<dbReference type="InterPro" id="IPR035940">
    <property type="entry name" value="CAP_sf"/>
</dbReference>
<protein>
    <submittedName>
        <fullName evidence="3">PR-1-like protein</fullName>
    </submittedName>
</protein>
<dbReference type="GO" id="GO:0005576">
    <property type="term" value="C:extracellular region"/>
    <property type="evidence" value="ECO:0007669"/>
    <property type="project" value="InterPro"/>
</dbReference>
<dbReference type="STRING" id="1448308.A0A2T2NL78"/>
<accession>A0A2T2NL78</accession>
<keyword evidence="1" id="KW-0732">Signal</keyword>
<dbReference type="InterPro" id="IPR001283">
    <property type="entry name" value="CRISP-related"/>
</dbReference>
<dbReference type="InterPro" id="IPR018244">
    <property type="entry name" value="Allrgn_V5/Tpx1_CS"/>
</dbReference>
<evidence type="ECO:0000259" key="2">
    <source>
        <dbReference type="SMART" id="SM00198"/>
    </source>
</evidence>
<dbReference type="Pfam" id="PF00188">
    <property type="entry name" value="CAP"/>
    <property type="match status" value="1"/>
</dbReference>
<dbReference type="SMART" id="SM00198">
    <property type="entry name" value="SCP"/>
    <property type="match status" value="1"/>
</dbReference>
<evidence type="ECO:0000256" key="1">
    <source>
        <dbReference type="SAM" id="SignalP"/>
    </source>
</evidence>
<dbReference type="AlphaFoldDB" id="A0A2T2NL78"/>
<dbReference type="OrthoDB" id="337038at2759"/>
<proteinExistence type="predicted"/>
<dbReference type="SUPFAM" id="SSF55797">
    <property type="entry name" value="PR-1-like"/>
    <property type="match status" value="1"/>
</dbReference>
<gene>
    <name evidence="3" type="ORF">BS50DRAFT_635334</name>
</gene>
<feature type="domain" description="SCP" evidence="2">
    <location>
        <begin position="38"/>
        <end position="179"/>
    </location>
</feature>
<reference evidence="3 4" key="1">
    <citation type="journal article" date="2018" name="Front. Microbiol.">
        <title>Genome-Wide Analysis of Corynespora cassiicola Leaf Fall Disease Putative Effectors.</title>
        <authorList>
            <person name="Lopez D."/>
            <person name="Ribeiro S."/>
            <person name="Label P."/>
            <person name="Fumanal B."/>
            <person name="Venisse J.S."/>
            <person name="Kohler A."/>
            <person name="de Oliveira R.R."/>
            <person name="Labutti K."/>
            <person name="Lipzen A."/>
            <person name="Lail K."/>
            <person name="Bauer D."/>
            <person name="Ohm R.A."/>
            <person name="Barry K.W."/>
            <person name="Spatafora J."/>
            <person name="Grigoriev I.V."/>
            <person name="Martin F.M."/>
            <person name="Pujade-Renaud V."/>
        </authorList>
    </citation>
    <scope>NUCLEOTIDE SEQUENCE [LARGE SCALE GENOMIC DNA]</scope>
    <source>
        <strain evidence="3 4">Philippines</strain>
    </source>
</reference>
<evidence type="ECO:0000313" key="4">
    <source>
        <dbReference type="Proteomes" id="UP000240883"/>
    </source>
</evidence>
<dbReference type="InterPro" id="IPR014044">
    <property type="entry name" value="CAP_dom"/>
</dbReference>
<dbReference type="EMBL" id="KZ678136">
    <property type="protein sequence ID" value="PSN66182.1"/>
    <property type="molecule type" value="Genomic_DNA"/>
</dbReference>
<dbReference type="PRINTS" id="PR00837">
    <property type="entry name" value="V5TPXLIKE"/>
</dbReference>
<dbReference type="Proteomes" id="UP000240883">
    <property type="component" value="Unassembled WGS sequence"/>
</dbReference>
<evidence type="ECO:0000313" key="3">
    <source>
        <dbReference type="EMBL" id="PSN66182.1"/>
    </source>
</evidence>
<feature type="chain" id="PRO_5015747885" evidence="1">
    <location>
        <begin position="18"/>
        <end position="207"/>
    </location>
</feature>
<feature type="signal peptide" evidence="1">
    <location>
        <begin position="1"/>
        <end position="17"/>
    </location>
</feature>
<organism evidence="3 4">
    <name type="scientific">Corynespora cassiicola Philippines</name>
    <dbReference type="NCBI Taxonomy" id="1448308"/>
    <lineage>
        <taxon>Eukaryota</taxon>
        <taxon>Fungi</taxon>
        <taxon>Dikarya</taxon>
        <taxon>Ascomycota</taxon>
        <taxon>Pezizomycotina</taxon>
        <taxon>Dothideomycetes</taxon>
        <taxon>Pleosporomycetidae</taxon>
        <taxon>Pleosporales</taxon>
        <taxon>Corynesporascaceae</taxon>
        <taxon>Corynespora</taxon>
    </lineage>
</organism>
<dbReference type="PANTHER" id="PTHR10334">
    <property type="entry name" value="CYSTEINE-RICH SECRETORY PROTEIN-RELATED"/>
    <property type="match status" value="1"/>
</dbReference>
<keyword evidence="4" id="KW-1185">Reference proteome</keyword>
<dbReference type="PROSITE" id="PS01009">
    <property type="entry name" value="CRISP_1"/>
    <property type="match status" value="1"/>
</dbReference>